<sequence>MVGNPITTIKYDQSFFSHLQRIFQYLNQDQSIGQSTHPRRLNPPPLTIEYIGIWNQCLESYYFTTKNQDDDSDSIVNSYTLDEYNQFLDQANDIVVQVEERDVQVIHNNNKKKNLVSSLLQYILNQSYLRRQIFNHVSSIHKQLEIETVKVSSLFTLVDYIRYGLNDLFFKHIDQLWIMMFTDSRYRNNSDNTTTTRLISTAIHYNNDRNERRDWTLLLSYLSVQRDIRLEI</sequence>
<dbReference type="GeneID" id="14867548"/>
<name>F4Q9X1_CACFS</name>
<dbReference type="EMBL" id="GL883026">
    <property type="protein sequence ID" value="EGG15490.1"/>
    <property type="molecule type" value="Genomic_DNA"/>
</dbReference>
<reference evidence="2" key="1">
    <citation type="journal article" date="2011" name="Genome Res.">
        <title>Phylogeny-wide analysis of social amoeba genomes highlights ancient origins for complex intercellular communication.</title>
        <authorList>
            <person name="Heidel A.J."/>
            <person name="Lawal H.M."/>
            <person name="Felder M."/>
            <person name="Schilde C."/>
            <person name="Helps N.R."/>
            <person name="Tunggal B."/>
            <person name="Rivero F."/>
            <person name="John U."/>
            <person name="Schleicher M."/>
            <person name="Eichinger L."/>
            <person name="Platzer M."/>
            <person name="Noegel A.A."/>
            <person name="Schaap P."/>
            <person name="Gloeckner G."/>
        </authorList>
    </citation>
    <scope>NUCLEOTIDE SEQUENCE [LARGE SCALE GENOMIC DNA]</scope>
    <source>
        <strain evidence="2">SH3</strain>
    </source>
</reference>
<dbReference type="AlphaFoldDB" id="F4Q9X1"/>
<organism evidence="1 2">
    <name type="scientific">Cavenderia fasciculata</name>
    <name type="common">Slime mold</name>
    <name type="synonym">Dictyostelium fasciculatum</name>
    <dbReference type="NCBI Taxonomy" id="261658"/>
    <lineage>
        <taxon>Eukaryota</taxon>
        <taxon>Amoebozoa</taxon>
        <taxon>Evosea</taxon>
        <taxon>Eumycetozoa</taxon>
        <taxon>Dictyostelia</taxon>
        <taxon>Acytosteliales</taxon>
        <taxon>Cavenderiaceae</taxon>
        <taxon>Cavenderia</taxon>
    </lineage>
</organism>
<gene>
    <name evidence="1" type="ORF">DFA_10330</name>
</gene>
<proteinExistence type="predicted"/>
<dbReference type="KEGG" id="dfa:DFA_10330"/>
<evidence type="ECO:0000313" key="1">
    <source>
        <dbReference type="EMBL" id="EGG15490.1"/>
    </source>
</evidence>
<accession>F4Q9X1</accession>
<dbReference type="Proteomes" id="UP000007797">
    <property type="component" value="Unassembled WGS sequence"/>
</dbReference>
<keyword evidence="2" id="KW-1185">Reference proteome</keyword>
<evidence type="ECO:0000313" key="2">
    <source>
        <dbReference type="Proteomes" id="UP000007797"/>
    </source>
</evidence>
<dbReference type="RefSeq" id="XP_004354232.1">
    <property type="nucleotide sequence ID" value="XM_004354180.1"/>
</dbReference>
<protein>
    <submittedName>
        <fullName evidence="1">Uncharacterized protein</fullName>
    </submittedName>
</protein>